<evidence type="ECO:0000313" key="2">
    <source>
        <dbReference type="Proteomes" id="UP001177670"/>
    </source>
</evidence>
<comment type="caution">
    <text evidence="1">The sequence shown here is derived from an EMBL/GenBank/DDBJ whole genome shotgun (WGS) entry which is preliminary data.</text>
</comment>
<keyword evidence="2" id="KW-1185">Reference proteome</keyword>
<gene>
    <name evidence="1" type="ORF">K0M31_005745</name>
</gene>
<protein>
    <submittedName>
        <fullName evidence="1">Uncharacterized protein</fullName>
    </submittedName>
</protein>
<name>A0AA40FUB2_9HYME</name>
<reference evidence="1" key="1">
    <citation type="submission" date="2021-10" db="EMBL/GenBank/DDBJ databases">
        <title>Melipona bicolor Genome sequencing and assembly.</title>
        <authorList>
            <person name="Araujo N.S."/>
            <person name="Arias M.C."/>
        </authorList>
    </citation>
    <scope>NUCLEOTIDE SEQUENCE</scope>
    <source>
        <strain evidence="1">USP_2M_L1-L4_2017</strain>
        <tissue evidence="1">Whole body</tissue>
    </source>
</reference>
<evidence type="ECO:0000313" key="1">
    <source>
        <dbReference type="EMBL" id="KAK1125376.1"/>
    </source>
</evidence>
<dbReference type="AlphaFoldDB" id="A0AA40FUB2"/>
<sequence>MEINSGDTFEVHDAWSLMAGIIVGTIRHGGSQKSNHDTEQKTKLEGGVAAMGTVHGGGLCETESIFALNLSGCPPLKLHETVWFPGANKSLTPDER</sequence>
<dbReference type="EMBL" id="JAHYIQ010000016">
    <property type="protein sequence ID" value="KAK1125376.1"/>
    <property type="molecule type" value="Genomic_DNA"/>
</dbReference>
<accession>A0AA40FUB2</accession>
<organism evidence="1 2">
    <name type="scientific">Melipona bicolor</name>
    <dbReference type="NCBI Taxonomy" id="60889"/>
    <lineage>
        <taxon>Eukaryota</taxon>
        <taxon>Metazoa</taxon>
        <taxon>Ecdysozoa</taxon>
        <taxon>Arthropoda</taxon>
        <taxon>Hexapoda</taxon>
        <taxon>Insecta</taxon>
        <taxon>Pterygota</taxon>
        <taxon>Neoptera</taxon>
        <taxon>Endopterygota</taxon>
        <taxon>Hymenoptera</taxon>
        <taxon>Apocrita</taxon>
        <taxon>Aculeata</taxon>
        <taxon>Apoidea</taxon>
        <taxon>Anthophila</taxon>
        <taxon>Apidae</taxon>
        <taxon>Melipona</taxon>
    </lineage>
</organism>
<proteinExistence type="predicted"/>
<dbReference type="Proteomes" id="UP001177670">
    <property type="component" value="Unassembled WGS sequence"/>
</dbReference>